<dbReference type="GO" id="GO:0005886">
    <property type="term" value="C:plasma membrane"/>
    <property type="evidence" value="ECO:0007669"/>
    <property type="project" value="TreeGrafter"/>
</dbReference>
<proteinExistence type="inferred from homology"/>
<dbReference type="SUPFAM" id="SSF160246">
    <property type="entry name" value="EspE N-terminal domain-like"/>
    <property type="match status" value="1"/>
</dbReference>
<dbReference type="FunFam" id="3.40.50.300:FF:000398">
    <property type="entry name" value="Type IV pilus assembly ATPase PilB"/>
    <property type="match status" value="1"/>
</dbReference>
<gene>
    <name evidence="5" type="ORF">E6Q60_01150</name>
</gene>
<dbReference type="Gene3D" id="3.40.50.300">
    <property type="entry name" value="P-loop containing nucleotide triphosphate hydrolases"/>
    <property type="match status" value="1"/>
</dbReference>
<dbReference type="PROSITE" id="PS00662">
    <property type="entry name" value="T2SP_E"/>
    <property type="match status" value="1"/>
</dbReference>
<dbReference type="PANTHER" id="PTHR30258:SF1">
    <property type="entry name" value="PROTEIN TRANSPORT PROTEIN HOFB HOMOLOG"/>
    <property type="match status" value="1"/>
</dbReference>
<evidence type="ECO:0000256" key="1">
    <source>
        <dbReference type="ARBA" id="ARBA00006611"/>
    </source>
</evidence>
<evidence type="ECO:0000256" key="2">
    <source>
        <dbReference type="ARBA" id="ARBA00022741"/>
    </source>
</evidence>
<evidence type="ECO:0000256" key="3">
    <source>
        <dbReference type="ARBA" id="ARBA00022840"/>
    </source>
</evidence>
<dbReference type="InterPro" id="IPR027417">
    <property type="entry name" value="P-loop_NTPase"/>
</dbReference>
<sequence>MEINHLADAQQKALEQNVSVIQVLEEKGGYTPDELMQQLGQLLHMPVLDMKTIHALSPAFDVLSFAEAMMHECVLFRREQDYLLAVSNPFSTKLRAWAEERFAVAAEWYLVHPADLSAFFAQQEKTMRAMDQVLPSTELDKIQSGVEDLSLKSINEGTSQVVRLVHSTLYDAHKSQASDIHLEMTAGALSIKYRIDGVLSSIGVIQGADLAEQVISRIKVMSELDIAERRVPQDGRFKVSIQGREIDFRVSIMPSIFGEDAVLRILDRQALSDHIEGLTLNQLGFNQAAIASIRRLSSEPYGMLLVTGPTGSGKTTSLYAAISEVNKGSDKIITIEDPIEYQLPGVLQIPVNEKKGLTFARGLRSILRHDPDKIMVGEIRDSETAQIAIQAALTGHLVFTTVHANNVFDVIGRFSHMGVDPYSFVSALNGIAAQRLVRLLCPHCSVDERPDDKLIEESGIPIDEADQFKFRNGRGCGQCRGSGYRGRNAIAEILILNDEIRELIVAQEPIRRIKEAARNNGTRFLREAALDMVKQGSTSLEEANRVTIVA</sequence>
<dbReference type="PANTHER" id="PTHR30258">
    <property type="entry name" value="TYPE II SECRETION SYSTEM PROTEIN GSPE-RELATED"/>
    <property type="match status" value="1"/>
</dbReference>
<dbReference type="Gene3D" id="3.30.450.90">
    <property type="match status" value="1"/>
</dbReference>
<evidence type="ECO:0000259" key="4">
    <source>
        <dbReference type="PROSITE" id="PS00662"/>
    </source>
</evidence>
<dbReference type="Pfam" id="PF00437">
    <property type="entry name" value="T2SSE"/>
    <property type="match status" value="1"/>
</dbReference>
<dbReference type="SUPFAM" id="SSF52540">
    <property type="entry name" value="P-loop containing nucleoside triphosphate hydrolases"/>
    <property type="match status" value="1"/>
</dbReference>
<keyword evidence="3" id="KW-0067">ATP-binding</keyword>
<dbReference type="GO" id="GO:0016887">
    <property type="term" value="F:ATP hydrolysis activity"/>
    <property type="evidence" value="ECO:0007669"/>
    <property type="project" value="TreeGrafter"/>
</dbReference>
<dbReference type="Proteomes" id="UP000321055">
    <property type="component" value="Unassembled WGS sequence"/>
</dbReference>
<accession>A0A5C7W154</accession>
<dbReference type="InterPro" id="IPR001482">
    <property type="entry name" value="T2SS/T4SS_dom"/>
</dbReference>
<comment type="caution">
    <text evidence="5">The sequence shown here is derived from an EMBL/GenBank/DDBJ whole genome shotgun (WGS) entry which is preliminary data.</text>
</comment>
<organism evidence="5 6">
    <name type="scientific">Nitrosomonas oligotropha</name>
    <dbReference type="NCBI Taxonomy" id="42354"/>
    <lineage>
        <taxon>Bacteria</taxon>
        <taxon>Pseudomonadati</taxon>
        <taxon>Pseudomonadota</taxon>
        <taxon>Betaproteobacteria</taxon>
        <taxon>Nitrosomonadales</taxon>
        <taxon>Nitrosomonadaceae</taxon>
        <taxon>Nitrosomonas</taxon>
    </lineage>
</organism>
<dbReference type="EMBL" id="SSFX01000012">
    <property type="protein sequence ID" value="TXI30613.1"/>
    <property type="molecule type" value="Genomic_DNA"/>
</dbReference>
<feature type="domain" description="Bacterial type II secretion system protein E" evidence="4">
    <location>
        <begin position="367"/>
        <end position="381"/>
    </location>
</feature>
<evidence type="ECO:0000313" key="5">
    <source>
        <dbReference type="EMBL" id="TXI30613.1"/>
    </source>
</evidence>
<dbReference type="AlphaFoldDB" id="A0A5C7W154"/>
<name>A0A5C7W154_9PROT</name>
<dbReference type="InterPro" id="IPR037257">
    <property type="entry name" value="T2SS_E_N_sf"/>
</dbReference>
<comment type="similarity">
    <text evidence="1">Belongs to the GSP E family.</text>
</comment>
<dbReference type="GO" id="GO:0005524">
    <property type="term" value="F:ATP binding"/>
    <property type="evidence" value="ECO:0007669"/>
    <property type="project" value="UniProtKB-KW"/>
</dbReference>
<keyword evidence="2" id="KW-0547">Nucleotide-binding</keyword>
<evidence type="ECO:0000313" key="6">
    <source>
        <dbReference type="Proteomes" id="UP000321055"/>
    </source>
</evidence>
<reference evidence="5 6" key="1">
    <citation type="submission" date="2018-09" db="EMBL/GenBank/DDBJ databases">
        <title>Metagenome Assembled Genomes from an Advanced Water Purification Facility.</title>
        <authorList>
            <person name="Stamps B.W."/>
            <person name="Spear J.R."/>
        </authorList>
    </citation>
    <scope>NUCLEOTIDE SEQUENCE [LARGE SCALE GENOMIC DNA]</scope>
    <source>
        <strain evidence="5">Bin_54_1</strain>
    </source>
</reference>
<dbReference type="CDD" id="cd01129">
    <property type="entry name" value="PulE-GspE-like"/>
    <property type="match status" value="1"/>
</dbReference>
<protein>
    <submittedName>
        <fullName evidence="5">Type II/IV secretion system protein</fullName>
    </submittedName>
</protein>